<evidence type="ECO:0000313" key="1">
    <source>
        <dbReference type="EMBL" id="KAJ8883216.1"/>
    </source>
</evidence>
<gene>
    <name evidence="1" type="ORF">PR048_015056</name>
</gene>
<comment type="caution">
    <text evidence="1">The sequence shown here is derived from an EMBL/GenBank/DDBJ whole genome shotgun (WGS) entry which is preliminary data.</text>
</comment>
<accession>A0ABQ9HFY2</accession>
<dbReference type="EMBL" id="JARBHB010000005">
    <property type="protein sequence ID" value="KAJ8883216.1"/>
    <property type="molecule type" value="Genomic_DNA"/>
</dbReference>
<dbReference type="Proteomes" id="UP001159363">
    <property type="component" value="Chromosome 4"/>
</dbReference>
<evidence type="ECO:0000313" key="2">
    <source>
        <dbReference type="Proteomes" id="UP001159363"/>
    </source>
</evidence>
<evidence type="ECO:0008006" key="3">
    <source>
        <dbReference type="Google" id="ProtNLM"/>
    </source>
</evidence>
<organism evidence="1 2">
    <name type="scientific">Dryococelus australis</name>
    <dbReference type="NCBI Taxonomy" id="614101"/>
    <lineage>
        <taxon>Eukaryota</taxon>
        <taxon>Metazoa</taxon>
        <taxon>Ecdysozoa</taxon>
        <taxon>Arthropoda</taxon>
        <taxon>Hexapoda</taxon>
        <taxon>Insecta</taxon>
        <taxon>Pterygota</taxon>
        <taxon>Neoptera</taxon>
        <taxon>Polyneoptera</taxon>
        <taxon>Phasmatodea</taxon>
        <taxon>Verophasmatodea</taxon>
        <taxon>Anareolatae</taxon>
        <taxon>Phasmatidae</taxon>
        <taxon>Eurycanthinae</taxon>
        <taxon>Dryococelus</taxon>
    </lineage>
</organism>
<reference evidence="1 2" key="1">
    <citation type="submission" date="2023-02" db="EMBL/GenBank/DDBJ databases">
        <title>LHISI_Scaffold_Assembly.</title>
        <authorList>
            <person name="Stuart O.P."/>
            <person name="Cleave R."/>
            <person name="Magrath M.J.L."/>
            <person name="Mikheyev A.S."/>
        </authorList>
    </citation>
    <scope>NUCLEOTIDE SEQUENCE [LARGE SCALE GENOMIC DNA]</scope>
    <source>
        <strain evidence="1">Daus_M_001</strain>
        <tissue evidence="1">Leg muscle</tissue>
    </source>
</reference>
<keyword evidence="2" id="KW-1185">Reference proteome</keyword>
<name>A0ABQ9HFY2_9NEOP</name>
<protein>
    <recommendedName>
        <fullName evidence="3">Transposase</fullName>
    </recommendedName>
</protein>
<sequence length="703" mass="81482">MTSEGQSVDDVIGHYLESKHQVMGSPCKYIHQCFEKFSKDEKSIIIHSFNDLDDKEKQDCYLRLPRAHTYLYKIKDGENETCVCKKAFVSLQRITYTLQHLQVKGVITVHGQINSQMTCVKSIMERINSFSKRSSHYSRTDNQKRYYLSPELIVAKMHRLFLEKQEMSVVEKNTTEVEECCSSSVHDDNSRPISATPVVSYDLYINVFLDNFNMSFGTPRTDTCQKYGKIENAMKATSSEDEKEKLETGKAFHLSKAEWCYKDLKDKMKVAKTDDSLGTLAFDFQQNLPLPMVSSQDDFIRDSYECFHSAFTQKKLGRVFSICMTRLQEESRQTKLYPVFMISCKIQSHLVSRHCIYFLTTVVHKTKILPFEEIVCFPELGHCYLPCDRSFGVVEKEKCKRQRLYIPSDYSQLISSVSCKFQVKMMNRTDFLDYKNSLAQSFKKKVVSDTRVLDIPKAKDKLKNCVLKNDVEPKGKNECVIVGPREHMKPAAASLHDEAVFKAATDKLAQHMKMTDFKSSVGWLWCFQALSVPTEEIKPFQKKLEQLIDSEGLLSQIYNADETGLYWRDVNSWMGICKERIYALVCSNADRSHRLTPVMVAKSRQTSVEIPGRPMYTKVGWLLPKRMGEVLVTHYYYWRYEWIAFFRRVITQPLRFYLIRGSPMRAMCFVQSSRISLLQALKFHIAFSSKMPTLATSKKHICD</sequence>
<proteinExistence type="predicted"/>